<dbReference type="STRING" id="1497020.DO97_01045"/>
<keyword evidence="1" id="KW-0175">Coiled coil</keyword>
<dbReference type="OrthoDB" id="565202at2"/>
<evidence type="ECO:0000256" key="1">
    <source>
        <dbReference type="SAM" id="Coils"/>
    </source>
</evidence>
<proteinExistence type="predicted"/>
<name>A0A098TLV9_9CYAN</name>
<sequence length="118" mass="13652">MSNATNAPENELTFEQALGEVEQELQALKERYTQVQQAELQQAELQLRLQAITQEQQAEDRPQLKVELKQIQQQLEVLELDLESRLFNWRSLREPFWQAVRFGGLGVTLGWLLKSCAA</sequence>
<feature type="coiled-coil region" evidence="1">
    <location>
        <begin position="11"/>
        <end position="81"/>
    </location>
</feature>
<protein>
    <recommendedName>
        <fullName evidence="4">DUF2203 domain-containing protein</fullName>
    </recommendedName>
</protein>
<dbReference type="AlphaFoldDB" id="A0A098TLV9"/>
<dbReference type="Proteomes" id="UP000030170">
    <property type="component" value="Unassembled WGS sequence"/>
</dbReference>
<accession>A0A098TLV9</accession>
<reference evidence="2 3" key="1">
    <citation type="journal article" date="2014" name="Mol. Ecol.">
        <title>Evolution of Synechococcus.</title>
        <authorList>
            <person name="Dvorak P."/>
            <person name="Casamatta D."/>
            <person name="Hasler P."/>
            <person name="Poulickova A."/>
            <person name="Ondrej V."/>
            <person name="Sanges R."/>
        </authorList>
    </citation>
    <scope>NUCLEOTIDE SEQUENCE [LARGE SCALE GENOMIC DNA]</scope>
    <source>
        <strain evidence="2 3">CAUP A 1101</strain>
    </source>
</reference>
<dbReference type="RefSeq" id="WP_036531775.1">
    <property type="nucleotide sequence ID" value="NZ_JJML01000012.1"/>
</dbReference>
<keyword evidence="3" id="KW-1185">Reference proteome</keyword>
<evidence type="ECO:0008006" key="4">
    <source>
        <dbReference type="Google" id="ProtNLM"/>
    </source>
</evidence>
<evidence type="ECO:0000313" key="3">
    <source>
        <dbReference type="Proteomes" id="UP000030170"/>
    </source>
</evidence>
<evidence type="ECO:0000313" key="2">
    <source>
        <dbReference type="EMBL" id="KGF73246.1"/>
    </source>
</evidence>
<organism evidence="2 3">
    <name type="scientific">Neosynechococcus sphagnicola sy1</name>
    <dbReference type="NCBI Taxonomy" id="1497020"/>
    <lineage>
        <taxon>Bacteria</taxon>
        <taxon>Bacillati</taxon>
        <taxon>Cyanobacteriota</taxon>
        <taxon>Cyanophyceae</taxon>
        <taxon>Neosynechococcales</taxon>
        <taxon>Neosynechococcaceae</taxon>
        <taxon>Neosynechococcus</taxon>
    </lineage>
</organism>
<dbReference type="EMBL" id="JJML01000012">
    <property type="protein sequence ID" value="KGF73246.1"/>
    <property type="molecule type" value="Genomic_DNA"/>
</dbReference>
<comment type="caution">
    <text evidence="2">The sequence shown here is derived from an EMBL/GenBank/DDBJ whole genome shotgun (WGS) entry which is preliminary data.</text>
</comment>
<gene>
    <name evidence="2" type="ORF">DO97_01045</name>
</gene>